<proteinExistence type="predicted"/>
<evidence type="ECO:0000313" key="6">
    <source>
        <dbReference type="Proteomes" id="UP000199050"/>
    </source>
</evidence>
<dbReference type="InterPro" id="IPR011051">
    <property type="entry name" value="RmlC_Cupin_sf"/>
</dbReference>
<dbReference type="InterPro" id="IPR009057">
    <property type="entry name" value="Homeodomain-like_sf"/>
</dbReference>
<reference evidence="6" key="1">
    <citation type="submission" date="2016-10" db="EMBL/GenBank/DDBJ databases">
        <authorList>
            <person name="Varghese N."/>
            <person name="Submissions S."/>
        </authorList>
    </citation>
    <scope>NUCLEOTIDE SEQUENCE [LARGE SCALE GENOMIC DNA]</scope>
    <source>
        <strain evidence="6">CGMCC 1.11012</strain>
    </source>
</reference>
<dbReference type="Gene3D" id="2.60.120.10">
    <property type="entry name" value="Jelly Rolls"/>
    <property type="match status" value="1"/>
</dbReference>
<dbReference type="GO" id="GO:0003700">
    <property type="term" value="F:DNA-binding transcription factor activity"/>
    <property type="evidence" value="ECO:0007669"/>
    <property type="project" value="InterPro"/>
</dbReference>
<dbReference type="Pfam" id="PF07883">
    <property type="entry name" value="Cupin_2"/>
    <property type="match status" value="1"/>
</dbReference>
<feature type="domain" description="HTH araC/xylS-type" evidence="4">
    <location>
        <begin position="195"/>
        <end position="293"/>
    </location>
</feature>
<dbReference type="CDD" id="cd02208">
    <property type="entry name" value="cupin_RmlC-like"/>
    <property type="match status" value="1"/>
</dbReference>
<dbReference type="InterPro" id="IPR018062">
    <property type="entry name" value="HTH_AraC-typ_CS"/>
</dbReference>
<dbReference type="InterPro" id="IPR018060">
    <property type="entry name" value="HTH_AraC"/>
</dbReference>
<keyword evidence="3" id="KW-0804">Transcription</keyword>
<evidence type="ECO:0000256" key="1">
    <source>
        <dbReference type="ARBA" id="ARBA00023015"/>
    </source>
</evidence>
<organism evidence="5 6">
    <name type="scientific">Paenibacillus typhae</name>
    <dbReference type="NCBI Taxonomy" id="1174501"/>
    <lineage>
        <taxon>Bacteria</taxon>
        <taxon>Bacillati</taxon>
        <taxon>Bacillota</taxon>
        <taxon>Bacilli</taxon>
        <taxon>Bacillales</taxon>
        <taxon>Paenibacillaceae</taxon>
        <taxon>Paenibacillus</taxon>
    </lineage>
</organism>
<dbReference type="PANTHER" id="PTHR43280:SF28">
    <property type="entry name" value="HTH-TYPE TRANSCRIPTIONAL ACTIVATOR RHAS"/>
    <property type="match status" value="1"/>
</dbReference>
<protein>
    <submittedName>
        <fullName evidence="5">AraC-type DNA-binding protein</fullName>
    </submittedName>
</protein>
<keyword evidence="6" id="KW-1185">Reference proteome</keyword>
<dbReference type="InterPro" id="IPR020449">
    <property type="entry name" value="Tscrpt_reg_AraC-type_HTH"/>
</dbReference>
<keyword evidence="2 5" id="KW-0238">DNA-binding</keyword>
<evidence type="ECO:0000313" key="5">
    <source>
        <dbReference type="EMBL" id="SDJ66619.1"/>
    </source>
</evidence>
<accession>A0A1G8VKY6</accession>
<gene>
    <name evidence="5" type="ORF">SAMN05216192_12162</name>
</gene>
<name>A0A1G8VKY6_9BACL</name>
<dbReference type="SUPFAM" id="SSF46689">
    <property type="entry name" value="Homeodomain-like"/>
    <property type="match status" value="2"/>
</dbReference>
<keyword evidence="1" id="KW-0805">Transcription regulation</keyword>
<dbReference type="Proteomes" id="UP000199050">
    <property type="component" value="Unassembled WGS sequence"/>
</dbReference>
<dbReference type="AlphaFoldDB" id="A0A1G8VKY6"/>
<dbReference type="GO" id="GO:0043565">
    <property type="term" value="F:sequence-specific DNA binding"/>
    <property type="evidence" value="ECO:0007669"/>
    <property type="project" value="InterPro"/>
</dbReference>
<dbReference type="SUPFAM" id="SSF51182">
    <property type="entry name" value="RmlC-like cupins"/>
    <property type="match status" value="1"/>
</dbReference>
<dbReference type="RefSeq" id="WP_090716069.1">
    <property type="nucleotide sequence ID" value="NZ_CBCSKY010000021.1"/>
</dbReference>
<dbReference type="InterPro" id="IPR014710">
    <property type="entry name" value="RmlC-like_jellyroll"/>
</dbReference>
<evidence type="ECO:0000256" key="3">
    <source>
        <dbReference type="ARBA" id="ARBA00023163"/>
    </source>
</evidence>
<dbReference type="PROSITE" id="PS01124">
    <property type="entry name" value="HTH_ARAC_FAMILY_2"/>
    <property type="match status" value="1"/>
</dbReference>
<sequence length="305" mass="34833">MDRTSQRLLKEDRVHGDVMFPLAAYWIELPAGTHILDTHWHEEAEFFMLQEGEILFQVDTDYFPLRVGEAVFIESGDIHAAHVLKDGPCRFCALVFHPDLLASAQYDTIQQTVILPLQEKRQSFPRHLTPAVPWQQELLLQLERMMDAYANKMPGFEAFMKGTLLIMLSQIAAPDRSVNHSLSPGADTTKVNRLKKVILYIQENYKEPIRTSDLSGLIPMSEGQFCRFFKAMTRKTPVDYINSYRIRQAAALLQQTERKISDIALEVGFDNVSYFIKVFRKAMNCSPSEFRKDGAQGAVAGQLYP</sequence>
<dbReference type="SMART" id="SM00342">
    <property type="entry name" value="HTH_ARAC"/>
    <property type="match status" value="1"/>
</dbReference>
<dbReference type="Pfam" id="PF12833">
    <property type="entry name" value="HTH_18"/>
    <property type="match status" value="1"/>
</dbReference>
<dbReference type="InterPro" id="IPR013096">
    <property type="entry name" value="Cupin_2"/>
</dbReference>
<dbReference type="EMBL" id="FNDX01000021">
    <property type="protein sequence ID" value="SDJ66619.1"/>
    <property type="molecule type" value="Genomic_DNA"/>
</dbReference>
<dbReference type="PRINTS" id="PR00032">
    <property type="entry name" value="HTHARAC"/>
</dbReference>
<dbReference type="STRING" id="1174501.SAMN05216192_12162"/>
<dbReference type="OrthoDB" id="9778008at2"/>
<dbReference type="PANTHER" id="PTHR43280">
    <property type="entry name" value="ARAC-FAMILY TRANSCRIPTIONAL REGULATOR"/>
    <property type="match status" value="1"/>
</dbReference>
<evidence type="ECO:0000259" key="4">
    <source>
        <dbReference type="PROSITE" id="PS01124"/>
    </source>
</evidence>
<dbReference type="Gene3D" id="1.10.10.60">
    <property type="entry name" value="Homeodomain-like"/>
    <property type="match status" value="2"/>
</dbReference>
<dbReference type="PROSITE" id="PS00041">
    <property type="entry name" value="HTH_ARAC_FAMILY_1"/>
    <property type="match status" value="1"/>
</dbReference>
<evidence type="ECO:0000256" key="2">
    <source>
        <dbReference type="ARBA" id="ARBA00023125"/>
    </source>
</evidence>